<keyword evidence="2" id="KW-1185">Reference proteome</keyword>
<dbReference type="RefSeq" id="XP_033453432.1">
    <property type="nucleotide sequence ID" value="XM_033587995.1"/>
</dbReference>
<evidence type="ECO:0000313" key="2">
    <source>
        <dbReference type="Proteomes" id="UP000800082"/>
    </source>
</evidence>
<sequence length="246" mass="28814">MNFEDTYEYEDAREVYHRPRDIARFGTRPIAYDDPTLINQEQPNFADAEALRRTEQITNDAWREVFDAQPYNSFFMVSWLLHLAGRSAEDLWQNPRILRRYPVQEDDMDRDTIYALVSNGGRCTTFTIQVAQELEDRQDRGDLRGLQKFEWRYHDVGRHRIARCENTGLVIHSSSPQGFLTVPPGPAGMTLDLDTDDGVPRAETLIYSDGISKWKRLRDAEIKSLVSNMIYTFRTWRVRLTEIFKV</sequence>
<protein>
    <submittedName>
        <fullName evidence="1">Uncharacterized protein</fullName>
    </submittedName>
</protein>
<dbReference type="GeneID" id="54345642"/>
<name>A0A6A5S161_9PLEO</name>
<dbReference type="OrthoDB" id="4761646at2759"/>
<dbReference type="Proteomes" id="UP000800082">
    <property type="component" value="Unassembled WGS sequence"/>
</dbReference>
<proteinExistence type="predicted"/>
<dbReference type="AlphaFoldDB" id="A0A6A5S161"/>
<dbReference type="EMBL" id="ML978957">
    <property type="protein sequence ID" value="KAF1933184.1"/>
    <property type="molecule type" value="Genomic_DNA"/>
</dbReference>
<gene>
    <name evidence="1" type="ORF">M421DRAFT_191364</name>
</gene>
<reference evidence="1" key="1">
    <citation type="journal article" date="2020" name="Stud. Mycol.">
        <title>101 Dothideomycetes genomes: a test case for predicting lifestyles and emergence of pathogens.</title>
        <authorList>
            <person name="Haridas S."/>
            <person name="Albert R."/>
            <person name="Binder M."/>
            <person name="Bloem J."/>
            <person name="Labutti K."/>
            <person name="Salamov A."/>
            <person name="Andreopoulos B."/>
            <person name="Baker S."/>
            <person name="Barry K."/>
            <person name="Bills G."/>
            <person name="Bluhm B."/>
            <person name="Cannon C."/>
            <person name="Castanera R."/>
            <person name="Culley D."/>
            <person name="Daum C."/>
            <person name="Ezra D."/>
            <person name="Gonzalez J."/>
            <person name="Henrissat B."/>
            <person name="Kuo A."/>
            <person name="Liang C."/>
            <person name="Lipzen A."/>
            <person name="Lutzoni F."/>
            <person name="Magnuson J."/>
            <person name="Mondo S."/>
            <person name="Nolan M."/>
            <person name="Ohm R."/>
            <person name="Pangilinan J."/>
            <person name="Park H.-J."/>
            <person name="Ramirez L."/>
            <person name="Alfaro M."/>
            <person name="Sun H."/>
            <person name="Tritt A."/>
            <person name="Yoshinaga Y."/>
            <person name="Zwiers L.-H."/>
            <person name="Turgeon B."/>
            <person name="Goodwin S."/>
            <person name="Spatafora J."/>
            <person name="Crous P."/>
            <person name="Grigoriev I."/>
        </authorList>
    </citation>
    <scope>NUCLEOTIDE SEQUENCE</scope>
    <source>
        <strain evidence="1">CBS 183.55</strain>
    </source>
</reference>
<accession>A0A6A5S161</accession>
<organism evidence="1 2">
    <name type="scientific">Didymella exigua CBS 183.55</name>
    <dbReference type="NCBI Taxonomy" id="1150837"/>
    <lineage>
        <taxon>Eukaryota</taxon>
        <taxon>Fungi</taxon>
        <taxon>Dikarya</taxon>
        <taxon>Ascomycota</taxon>
        <taxon>Pezizomycotina</taxon>
        <taxon>Dothideomycetes</taxon>
        <taxon>Pleosporomycetidae</taxon>
        <taxon>Pleosporales</taxon>
        <taxon>Pleosporineae</taxon>
        <taxon>Didymellaceae</taxon>
        <taxon>Didymella</taxon>
    </lineage>
</organism>
<evidence type="ECO:0000313" key="1">
    <source>
        <dbReference type="EMBL" id="KAF1933184.1"/>
    </source>
</evidence>